<organism evidence="6">
    <name type="scientific">Zooxanthella nutricula</name>
    <dbReference type="NCBI Taxonomy" id="1333877"/>
    <lineage>
        <taxon>Eukaryota</taxon>
        <taxon>Sar</taxon>
        <taxon>Alveolata</taxon>
        <taxon>Dinophyceae</taxon>
        <taxon>Peridiniales</taxon>
        <taxon>Peridiniales incertae sedis</taxon>
        <taxon>Zooxanthella</taxon>
    </lineage>
</organism>
<dbReference type="InterPro" id="IPR029063">
    <property type="entry name" value="SAM-dependent_MTases_sf"/>
</dbReference>
<dbReference type="InterPro" id="IPR052190">
    <property type="entry name" value="Euk-Arch_PrmC-MTase"/>
</dbReference>
<keyword evidence="4" id="KW-0732">Signal</keyword>
<dbReference type="PANTHER" id="PTHR45875:SF1">
    <property type="entry name" value="METHYLTRANSFERASE N6AMT1"/>
    <property type="match status" value="1"/>
</dbReference>
<dbReference type="GO" id="GO:0008276">
    <property type="term" value="F:protein methyltransferase activity"/>
    <property type="evidence" value="ECO:0007669"/>
    <property type="project" value="TreeGrafter"/>
</dbReference>
<keyword evidence="3" id="KW-0949">S-adenosyl-L-methionine</keyword>
<dbReference type="Gene3D" id="3.40.50.150">
    <property type="entry name" value="Vaccinia Virus protein VP39"/>
    <property type="match status" value="1"/>
</dbReference>
<dbReference type="InterPro" id="IPR007848">
    <property type="entry name" value="Small_mtfrase_dom"/>
</dbReference>
<evidence type="ECO:0000256" key="3">
    <source>
        <dbReference type="ARBA" id="ARBA00022691"/>
    </source>
</evidence>
<gene>
    <name evidence="6" type="ORF">BRAN1462_LOCUS57776</name>
</gene>
<evidence type="ECO:0000256" key="1">
    <source>
        <dbReference type="ARBA" id="ARBA00022603"/>
    </source>
</evidence>
<evidence type="ECO:0000256" key="2">
    <source>
        <dbReference type="ARBA" id="ARBA00022679"/>
    </source>
</evidence>
<keyword evidence="1" id="KW-0489">Methyltransferase</keyword>
<dbReference type="Pfam" id="PF05175">
    <property type="entry name" value="MTS"/>
    <property type="match status" value="1"/>
</dbReference>
<reference evidence="6" key="1">
    <citation type="submission" date="2021-01" db="EMBL/GenBank/DDBJ databases">
        <authorList>
            <person name="Corre E."/>
            <person name="Pelletier E."/>
            <person name="Niang G."/>
            <person name="Scheremetjew M."/>
            <person name="Finn R."/>
            <person name="Kale V."/>
            <person name="Holt S."/>
            <person name="Cochrane G."/>
            <person name="Meng A."/>
            <person name="Brown T."/>
            <person name="Cohen L."/>
        </authorList>
    </citation>
    <scope>NUCLEOTIDE SEQUENCE</scope>
    <source>
        <strain evidence="6">RCC3387</strain>
    </source>
</reference>
<protein>
    <recommendedName>
        <fullName evidence="5">Methyltransferase small domain-containing protein</fullName>
    </recommendedName>
</protein>
<feature type="signal peptide" evidence="4">
    <location>
        <begin position="1"/>
        <end position="21"/>
    </location>
</feature>
<feature type="domain" description="Methyltransferase small" evidence="5">
    <location>
        <begin position="295"/>
        <end position="421"/>
    </location>
</feature>
<accession>A0A6U6V1M1</accession>
<dbReference type="CDD" id="cd02440">
    <property type="entry name" value="AdoMet_MTases"/>
    <property type="match status" value="1"/>
</dbReference>
<evidence type="ECO:0000256" key="4">
    <source>
        <dbReference type="SAM" id="SignalP"/>
    </source>
</evidence>
<dbReference type="AlphaFoldDB" id="A0A6U6V1M1"/>
<dbReference type="GO" id="GO:0008757">
    <property type="term" value="F:S-adenosylmethionine-dependent methyltransferase activity"/>
    <property type="evidence" value="ECO:0007669"/>
    <property type="project" value="TreeGrafter"/>
</dbReference>
<name>A0A6U6V1M1_9DINO</name>
<dbReference type="SUPFAM" id="SSF53335">
    <property type="entry name" value="S-adenosyl-L-methionine-dependent methyltransferases"/>
    <property type="match status" value="1"/>
</dbReference>
<dbReference type="GO" id="GO:0035657">
    <property type="term" value="C:eRF1 methyltransferase complex"/>
    <property type="evidence" value="ECO:0007669"/>
    <property type="project" value="TreeGrafter"/>
</dbReference>
<proteinExistence type="predicted"/>
<sequence>MNGWTACALALGALPIHSLRGEANPQPGPSCSPFCRCDFPAGPVTFIGDDGDEWCFLAEGPGCIYAGVPLSRHHGPLEDNVRGARRGATAPCWLVSGRGIVLQRLVEDPDAQRRCSPPDTDQCVKAKADLLPDALSFLSAYAFAPSGFAPPGFAPPGLADGLALLGHSLISLGFNHEAVMLVGQSEADAALYSELALKGRPTIQSDVGDLVRLFVVGSAIYRKRYEELLPDDAREALKTIGAVVIWGEIVFATVQLFPAEGGLFFTDLPGTDGIMYIGSDSLALAAAGSRATSGLPPESKVRILEVCAGSGIQGILAARHAADRGFKVSLTLLDVNPRAARFVAANLLLNNVQGRFVRSDVFQEVAQERFDIILANTPFVPTNPKEVAPYFTDGGADGERITKRVVQEGPSLLTARGRMLIATPIYNEASVWNRLKAWGVNGMKVGGWVLHSTPAAYNPQFGYWKPDDGNAEEGMRITTWASEGIIFISASNKEVGARDEVHRVWPALYGCGKGPKWNCWMNCVLPESKALRDTLLSQIANYLAKTNHAAIGTKTLTAHSAPPRRGPDEL</sequence>
<dbReference type="GO" id="GO:0032259">
    <property type="term" value="P:methylation"/>
    <property type="evidence" value="ECO:0007669"/>
    <property type="project" value="UniProtKB-KW"/>
</dbReference>
<keyword evidence="2" id="KW-0808">Transferase</keyword>
<feature type="chain" id="PRO_5030160559" description="Methyltransferase small domain-containing protein" evidence="4">
    <location>
        <begin position="22"/>
        <end position="570"/>
    </location>
</feature>
<dbReference type="EMBL" id="HBGW01091058">
    <property type="protein sequence ID" value="CAD9639954.1"/>
    <property type="molecule type" value="Transcribed_RNA"/>
</dbReference>
<dbReference type="PANTHER" id="PTHR45875">
    <property type="entry name" value="METHYLTRANSFERASE N6AMT1"/>
    <property type="match status" value="1"/>
</dbReference>
<evidence type="ECO:0000313" key="6">
    <source>
        <dbReference type="EMBL" id="CAD9639954.1"/>
    </source>
</evidence>
<evidence type="ECO:0000259" key="5">
    <source>
        <dbReference type="Pfam" id="PF05175"/>
    </source>
</evidence>